<evidence type="ECO:0000313" key="2">
    <source>
        <dbReference type="Proteomes" id="UP000887540"/>
    </source>
</evidence>
<evidence type="ECO:0000313" key="3">
    <source>
        <dbReference type="WBParaSite" id="ACRNAN_Path_1272.g4967.t1"/>
    </source>
</evidence>
<keyword evidence="2" id="KW-1185">Reference proteome</keyword>
<organism evidence="2 3">
    <name type="scientific">Acrobeloides nanus</name>
    <dbReference type="NCBI Taxonomy" id="290746"/>
    <lineage>
        <taxon>Eukaryota</taxon>
        <taxon>Metazoa</taxon>
        <taxon>Ecdysozoa</taxon>
        <taxon>Nematoda</taxon>
        <taxon>Chromadorea</taxon>
        <taxon>Rhabditida</taxon>
        <taxon>Tylenchina</taxon>
        <taxon>Cephalobomorpha</taxon>
        <taxon>Cephaloboidea</taxon>
        <taxon>Cephalobidae</taxon>
        <taxon>Acrobeloides</taxon>
    </lineage>
</organism>
<reference evidence="3" key="1">
    <citation type="submission" date="2022-11" db="UniProtKB">
        <authorList>
            <consortium name="WormBaseParasite"/>
        </authorList>
    </citation>
    <scope>IDENTIFICATION</scope>
</reference>
<proteinExistence type="predicted"/>
<dbReference type="Proteomes" id="UP000887540">
    <property type="component" value="Unplaced"/>
</dbReference>
<feature type="region of interest" description="Disordered" evidence="1">
    <location>
        <begin position="1"/>
        <end position="51"/>
    </location>
</feature>
<protein>
    <submittedName>
        <fullName evidence="3">Uncharacterized protein</fullName>
    </submittedName>
</protein>
<sequence length="82" mass="9744">MMSEARAERHRREKSIQWAFKQTVHSSSEKSKKTKKENEKSVPVLRTQNQPATNEHRFKALVLFCCTHINKQVCCWKEIDEK</sequence>
<feature type="compositionally biased region" description="Basic and acidic residues" evidence="1">
    <location>
        <begin position="27"/>
        <end position="40"/>
    </location>
</feature>
<accession>A0A914BY60</accession>
<dbReference type="WBParaSite" id="ACRNAN_Path_1272.g4967.t1">
    <property type="protein sequence ID" value="ACRNAN_Path_1272.g4967.t1"/>
    <property type="gene ID" value="ACRNAN_Path_1272.g4967"/>
</dbReference>
<name>A0A914BY60_9BILA</name>
<evidence type="ECO:0000256" key="1">
    <source>
        <dbReference type="SAM" id="MobiDB-lite"/>
    </source>
</evidence>
<dbReference type="AlphaFoldDB" id="A0A914BY60"/>